<gene>
    <name evidence="17" type="ORF">COEREDRAFT_26083</name>
</gene>
<reference evidence="17 18" key="1">
    <citation type="journal article" date="2015" name="Genome Biol. Evol.">
        <title>Phylogenomic analyses indicate that early fungi evolved digesting cell walls of algal ancestors of land plants.</title>
        <authorList>
            <person name="Chang Y."/>
            <person name="Wang S."/>
            <person name="Sekimoto S."/>
            <person name="Aerts A.L."/>
            <person name="Choi C."/>
            <person name="Clum A."/>
            <person name="LaButti K.M."/>
            <person name="Lindquist E.A."/>
            <person name="Yee Ngan C."/>
            <person name="Ohm R.A."/>
            <person name="Salamov A.A."/>
            <person name="Grigoriev I.V."/>
            <person name="Spatafora J.W."/>
            <person name="Berbee M.L."/>
        </authorList>
    </citation>
    <scope>NUCLEOTIDE SEQUENCE [LARGE SCALE GENOMIC DNA]</scope>
    <source>
        <strain evidence="17 18">NRRL 1564</strain>
    </source>
</reference>
<feature type="transmembrane region" description="Helical" evidence="16">
    <location>
        <begin position="6"/>
        <end position="27"/>
    </location>
</feature>
<dbReference type="Proteomes" id="UP000242474">
    <property type="component" value="Unassembled WGS sequence"/>
</dbReference>
<dbReference type="AlphaFoldDB" id="A0A2G5BBV3"/>
<dbReference type="UniPathway" id="UPA00282"/>
<dbReference type="Pfam" id="PF03982">
    <property type="entry name" value="DAGAT"/>
    <property type="match status" value="1"/>
</dbReference>
<evidence type="ECO:0000256" key="10">
    <source>
        <dbReference type="ARBA" id="ARBA00022824"/>
    </source>
</evidence>
<dbReference type="OrthoDB" id="264532at2759"/>
<evidence type="ECO:0000256" key="4">
    <source>
        <dbReference type="ARBA" id="ARBA00005420"/>
    </source>
</evidence>
<comment type="catalytic activity">
    <reaction evidence="15 16">
        <text>an acyl-CoA + a 1,2-diacyl-sn-glycerol = a triacyl-sn-glycerol + CoA</text>
        <dbReference type="Rhea" id="RHEA:10868"/>
        <dbReference type="ChEBI" id="CHEBI:17815"/>
        <dbReference type="ChEBI" id="CHEBI:57287"/>
        <dbReference type="ChEBI" id="CHEBI:58342"/>
        <dbReference type="ChEBI" id="CHEBI:64615"/>
        <dbReference type="EC" id="2.3.1.20"/>
    </reaction>
</comment>
<comment type="similarity">
    <text evidence="4 16">Belongs to the diacylglycerol acyltransferase family.</text>
</comment>
<keyword evidence="7 17" id="KW-0808">Transferase</keyword>
<comment type="subcellular location">
    <subcellularLocation>
        <location evidence="1 16">Endoplasmic reticulum membrane</location>
        <topology evidence="1 16">Multi-pass membrane protein</topology>
    </subcellularLocation>
</comment>
<dbReference type="GO" id="GO:0004144">
    <property type="term" value="F:diacylglycerol O-acyltransferase activity"/>
    <property type="evidence" value="ECO:0007669"/>
    <property type="project" value="UniProtKB-UniRule"/>
</dbReference>
<evidence type="ECO:0000313" key="18">
    <source>
        <dbReference type="Proteomes" id="UP000242474"/>
    </source>
</evidence>
<evidence type="ECO:0000256" key="3">
    <source>
        <dbReference type="ARBA" id="ARBA00005189"/>
    </source>
</evidence>
<accession>A0A2G5BBV3</accession>
<keyword evidence="8 16" id="KW-0812">Transmembrane</keyword>
<sequence length="300" mass="34025">MQTIIATVFAFLIVILPLIFLLLFIYVGWLRIPLAIYAAYCYMDPTIENGVGRRTQWVRSLWLWKYVNAYFPVRLVLEKQLDPSMSYVFGVSPHGILCFSGQVVIGSCQSGLDDAMEGITIHPIVLQHALVLPFFHEYAIALGSLSSSRKSIRRCLSLGNGNSIAIVVGGAKESLHTNRGDRKLVLGSRKGFVREALIAGASLVPTFIFGENDIFLQLNHPLLRKIQLWLQSKMMFALPLFYGRFGLVPRRTQLTTVFGRPIPVKKTPEPSREEINRVHALYLSELRRIYNRFKPIYDPD</sequence>
<comment type="function">
    <text evidence="16">Catalyzes the terminal and only committed step in triacylglycerol synthesis by using diacylglycerol and fatty acyl CoA as substrates.</text>
</comment>
<evidence type="ECO:0000256" key="8">
    <source>
        <dbReference type="ARBA" id="ARBA00022692"/>
    </source>
</evidence>
<keyword evidence="9" id="KW-0319">Glycerol metabolism</keyword>
<evidence type="ECO:0000256" key="15">
    <source>
        <dbReference type="ARBA" id="ARBA00048109"/>
    </source>
</evidence>
<evidence type="ECO:0000256" key="2">
    <source>
        <dbReference type="ARBA" id="ARBA00004771"/>
    </source>
</evidence>
<dbReference type="PANTHER" id="PTHR12317">
    <property type="entry name" value="DIACYLGLYCEROL O-ACYLTRANSFERASE"/>
    <property type="match status" value="1"/>
</dbReference>
<comment type="pathway">
    <text evidence="2 16">Glycerolipid metabolism; triacylglycerol biosynthesis.</text>
</comment>
<dbReference type="PANTHER" id="PTHR12317:SF0">
    <property type="entry name" value="ACYLTRANSFERASE"/>
    <property type="match status" value="1"/>
</dbReference>
<comment type="caution">
    <text evidence="16">Lacks conserved residue(s) required for the propagation of feature annotation.</text>
</comment>
<dbReference type="STRING" id="763665.A0A2G5BBV3"/>
<keyword evidence="13 16" id="KW-0472">Membrane</keyword>
<evidence type="ECO:0000256" key="16">
    <source>
        <dbReference type="RuleBase" id="RU367023"/>
    </source>
</evidence>
<keyword evidence="6 16" id="KW-0444">Lipid biosynthesis</keyword>
<keyword evidence="18" id="KW-1185">Reference proteome</keyword>
<evidence type="ECO:0000256" key="11">
    <source>
        <dbReference type="ARBA" id="ARBA00022989"/>
    </source>
</evidence>
<dbReference type="CDD" id="cd07987">
    <property type="entry name" value="LPLAT_MGAT-like"/>
    <property type="match status" value="1"/>
</dbReference>
<dbReference type="EMBL" id="KZ303499">
    <property type="protein sequence ID" value="PIA16480.1"/>
    <property type="molecule type" value="Genomic_DNA"/>
</dbReference>
<proteinExistence type="inferred from homology"/>
<evidence type="ECO:0000256" key="12">
    <source>
        <dbReference type="ARBA" id="ARBA00023098"/>
    </source>
</evidence>
<keyword evidence="11 16" id="KW-1133">Transmembrane helix</keyword>
<evidence type="ECO:0000313" key="17">
    <source>
        <dbReference type="EMBL" id="PIA16480.1"/>
    </source>
</evidence>
<feature type="non-terminal residue" evidence="17">
    <location>
        <position position="300"/>
    </location>
</feature>
<dbReference type="InterPro" id="IPR007130">
    <property type="entry name" value="DAGAT"/>
</dbReference>
<evidence type="ECO:0000256" key="6">
    <source>
        <dbReference type="ARBA" id="ARBA00022516"/>
    </source>
</evidence>
<dbReference type="GO" id="GO:0005789">
    <property type="term" value="C:endoplasmic reticulum membrane"/>
    <property type="evidence" value="ECO:0007669"/>
    <property type="project" value="UniProtKB-SubCell"/>
</dbReference>
<dbReference type="GO" id="GO:0019432">
    <property type="term" value="P:triglyceride biosynthetic process"/>
    <property type="evidence" value="ECO:0007669"/>
    <property type="project" value="UniProtKB-UniRule"/>
</dbReference>
<keyword evidence="12 16" id="KW-0443">Lipid metabolism</keyword>
<dbReference type="EC" id="2.3.1.20" evidence="5 16"/>
<evidence type="ECO:0000256" key="1">
    <source>
        <dbReference type="ARBA" id="ARBA00004477"/>
    </source>
</evidence>
<keyword evidence="10 16" id="KW-0256">Endoplasmic reticulum</keyword>
<evidence type="ECO:0000256" key="7">
    <source>
        <dbReference type="ARBA" id="ARBA00022679"/>
    </source>
</evidence>
<protein>
    <recommendedName>
        <fullName evidence="5 16">Diacylglycerol O-acyltransferase</fullName>
        <ecNumber evidence="5 16">2.3.1.20</ecNumber>
    </recommendedName>
</protein>
<keyword evidence="14 16" id="KW-0012">Acyltransferase</keyword>
<evidence type="ECO:0000256" key="13">
    <source>
        <dbReference type="ARBA" id="ARBA00023136"/>
    </source>
</evidence>
<dbReference type="GO" id="GO:0006071">
    <property type="term" value="P:glycerol metabolic process"/>
    <property type="evidence" value="ECO:0007669"/>
    <property type="project" value="UniProtKB-UniRule"/>
</dbReference>
<comment type="pathway">
    <text evidence="3">Lipid metabolism.</text>
</comment>
<evidence type="ECO:0000256" key="14">
    <source>
        <dbReference type="ARBA" id="ARBA00023315"/>
    </source>
</evidence>
<organism evidence="17 18">
    <name type="scientific">Coemansia reversa (strain ATCC 12441 / NRRL 1564)</name>
    <dbReference type="NCBI Taxonomy" id="763665"/>
    <lineage>
        <taxon>Eukaryota</taxon>
        <taxon>Fungi</taxon>
        <taxon>Fungi incertae sedis</taxon>
        <taxon>Zoopagomycota</taxon>
        <taxon>Kickxellomycotina</taxon>
        <taxon>Kickxellomycetes</taxon>
        <taxon>Kickxellales</taxon>
        <taxon>Kickxellaceae</taxon>
        <taxon>Coemansia</taxon>
    </lineage>
</organism>
<evidence type="ECO:0000256" key="9">
    <source>
        <dbReference type="ARBA" id="ARBA00022798"/>
    </source>
</evidence>
<name>A0A2G5BBV3_COERN</name>
<evidence type="ECO:0000256" key="5">
    <source>
        <dbReference type="ARBA" id="ARBA00013244"/>
    </source>
</evidence>